<accession>A0ABD3UGX7</accession>
<keyword evidence="1" id="KW-1133">Transmembrane helix</keyword>
<feature type="non-terminal residue" evidence="2">
    <location>
        <position position="1"/>
    </location>
</feature>
<evidence type="ECO:0000313" key="3">
    <source>
        <dbReference type="Proteomes" id="UP001634394"/>
    </source>
</evidence>
<organism evidence="2 3">
    <name type="scientific">Sinanodonta woodiana</name>
    <name type="common">Chinese pond mussel</name>
    <name type="synonym">Anodonta woodiana</name>
    <dbReference type="NCBI Taxonomy" id="1069815"/>
    <lineage>
        <taxon>Eukaryota</taxon>
        <taxon>Metazoa</taxon>
        <taxon>Spiralia</taxon>
        <taxon>Lophotrochozoa</taxon>
        <taxon>Mollusca</taxon>
        <taxon>Bivalvia</taxon>
        <taxon>Autobranchia</taxon>
        <taxon>Heteroconchia</taxon>
        <taxon>Palaeoheterodonta</taxon>
        <taxon>Unionida</taxon>
        <taxon>Unionoidea</taxon>
        <taxon>Unionidae</taxon>
        <taxon>Unioninae</taxon>
        <taxon>Sinanodonta</taxon>
    </lineage>
</organism>
<keyword evidence="3" id="KW-1185">Reference proteome</keyword>
<keyword evidence="1" id="KW-0472">Membrane</keyword>
<dbReference type="Proteomes" id="UP001634394">
    <property type="component" value="Unassembled WGS sequence"/>
</dbReference>
<protein>
    <submittedName>
        <fullName evidence="2">Uncharacterized protein</fullName>
    </submittedName>
</protein>
<gene>
    <name evidence="2" type="ORF">ACJMK2_019075</name>
</gene>
<feature type="transmembrane region" description="Helical" evidence="1">
    <location>
        <begin position="1121"/>
        <end position="1142"/>
    </location>
</feature>
<reference evidence="2 3" key="1">
    <citation type="submission" date="2024-11" db="EMBL/GenBank/DDBJ databases">
        <title>Chromosome-level genome assembly of the freshwater bivalve Anodonta woodiana.</title>
        <authorList>
            <person name="Chen X."/>
        </authorList>
    </citation>
    <scope>NUCLEOTIDE SEQUENCE [LARGE SCALE GENOMIC DNA]</scope>
    <source>
        <strain evidence="2">MN2024</strain>
        <tissue evidence="2">Gills</tissue>
    </source>
</reference>
<comment type="caution">
    <text evidence="2">The sequence shown here is derived from an EMBL/GenBank/DDBJ whole genome shotgun (WGS) entry which is preliminary data.</text>
</comment>
<proteinExistence type="predicted"/>
<keyword evidence="1" id="KW-0812">Transmembrane</keyword>
<evidence type="ECO:0000256" key="1">
    <source>
        <dbReference type="SAM" id="Phobius"/>
    </source>
</evidence>
<feature type="transmembrane region" description="Helical" evidence="1">
    <location>
        <begin position="674"/>
        <end position="702"/>
    </location>
</feature>
<evidence type="ECO:0000313" key="2">
    <source>
        <dbReference type="EMBL" id="KAL3848201.1"/>
    </source>
</evidence>
<feature type="transmembrane region" description="Helical" evidence="1">
    <location>
        <begin position="1282"/>
        <end position="1311"/>
    </location>
</feature>
<name>A0ABD3UGX7_SINWO</name>
<dbReference type="EMBL" id="JBJQND010000016">
    <property type="protein sequence ID" value="KAL3848201.1"/>
    <property type="molecule type" value="Genomic_DNA"/>
</dbReference>
<sequence length="1361" mass="158222">VSFPLDQLDSDSMRSLPWRGGVANLSGSENVFVERISKIRRLDTALYLSNNQQSMNFLFQRESGIEVKVKVSDVYLVPEYVDLDHVDDSSYYLHSASIPEERKNEFRHTTKHYCRYPLPDYYFMHLQIYLNRSLAARYIQCDSQDSNLPHCPFPYQDGDEYLNVLLDTECSQDPRSNISWKSQVNNIICHDNPDILHHVFKLNMKGSSPQTFPSRECQRYRDECLTCLAQNAHTFSGGNNNCSCCNQLKCYNQASCVNLYTPACPSISVMCASADVTKFSIEPRYPSMSEKFMCHLGYLKHRSLYRVHYETTIPKLNFSFETRKWDVLCRNRSFHEDGSDVTEFLHMSHSAQIPIKNEVILEGKYEKNKTNYQLHPLKKSWEFQYKKDFEVNQTDKYKYRAKVQFEKPFLYSSSTWQQGGCEKNVSQIHPDQPLHRDHGIILETPNVKNVDGRFLYPLVANSTPPHIQFFIPENTPILSFYKESLGKSQLIGSSLHGHLNWMANLETWNITILGVLTSCPSYLTVELYDKYLTGRLDKYEVLVICPVEFRISVQLEDQQANLPDVFVVLINDTMTSHQVVLTSIREPVQLHTTVNTEPTVIFHHQSPWIPIIAIIILCSMICIFLLVIYILCDKKRKVRTDITLPKPDLGTTITLLSNTEKTQKEQVMTQTSKFIVVLLLILYMIYALVFTFCTMFGVLYLLQNHSVTNLTLVSNTSAKIQNKIQTDLQHMKNYERKETLRMLTMMQERHKACAFYLNKSLNDAIQKHEESFRQNLFKIYQLNGTVQLMIEHYLQKMSEHYHKKKMEFVSDFNDTLNKNLHKIHARYAAYLRKVAENRWLEFPKEVFIHQLYDEGQEVSSVKNKLGEFLTWLEIGEVEEVIEIKDNFVSRLLKLMPNVELSSFLPRASITTSGGVRPEDTLQELARDSVPVSWFTFTSHSQESDFYIGRPDQAVFTDIFRQADENTIRNMKQILYPVVIGVFIFLDIFLLAFRFSWALKYLQQFKKGIKESVPTDSITSKIHFILTGIDYKKTDDPFIHPYEFYKENMEELWGEKNELYFLYCQASQRSKEDILREIWSRNHSVKPKTSIVEKKSNCTSTNLTECLKTSMMHLYRLLISRLFWRFILICAFLLFLCIVTKAIDDLVTLEMASFLTDTEAMLKILKRQSEMTNSVIVQYSDHVNKFLREYQTDLDMDLDSLNSILQEVLTEQTNALNRIVSDLCSLGGESTCDGSPVAMATFLLTNCQLLSIQPQLYTGFQENIFTDYISSELSPLVTSLRSILFNAFYILLLFAFLMLMCQILARVIYVCLLKSSWLHIKRVYQRPSALNQWQEPGQSFRDKTYGSQSLIAESCESGVYET</sequence>
<feature type="transmembrane region" description="Helical" evidence="1">
    <location>
        <begin position="973"/>
        <end position="996"/>
    </location>
</feature>
<feature type="transmembrane region" description="Helical" evidence="1">
    <location>
        <begin position="608"/>
        <end position="632"/>
    </location>
</feature>